<dbReference type="GeneID" id="6071911"/>
<dbReference type="SUPFAM" id="SSF56112">
    <property type="entry name" value="Protein kinase-like (PK-like)"/>
    <property type="match status" value="1"/>
</dbReference>
<dbReference type="Proteomes" id="UP000001194">
    <property type="component" value="Unassembled WGS sequence"/>
</dbReference>
<dbReference type="HOGENOM" id="CLU_013001_0_0_1"/>
<dbReference type="RefSeq" id="XP_001875883.1">
    <property type="nucleotide sequence ID" value="XM_001875848.1"/>
</dbReference>
<evidence type="ECO:0000256" key="3">
    <source>
        <dbReference type="ARBA" id="ARBA00022679"/>
    </source>
</evidence>
<dbReference type="PANTHER" id="PTHR24345:SF91">
    <property type="entry name" value="SERINE_THREONINE-PROTEIN KINASE PLK4"/>
    <property type="match status" value="1"/>
</dbReference>
<dbReference type="InterPro" id="IPR033699">
    <property type="entry name" value="POLO_box_Plk4_1"/>
</dbReference>
<dbReference type="GO" id="GO:0005737">
    <property type="term" value="C:cytoplasm"/>
    <property type="evidence" value="ECO:0007669"/>
    <property type="project" value="UniProtKB-SubCell"/>
</dbReference>
<dbReference type="OrthoDB" id="408964at2759"/>
<dbReference type="PROSITE" id="PS51984">
    <property type="entry name" value="CPB1"/>
    <property type="match status" value="1"/>
</dbReference>
<comment type="subcellular location">
    <subcellularLocation>
        <location evidence="1">Cytoplasm</location>
    </subcellularLocation>
</comment>
<keyword evidence="2" id="KW-0723">Serine/threonine-protein kinase</keyword>
<dbReference type="STRING" id="486041.B0CVT0"/>
<dbReference type="GO" id="GO:0004674">
    <property type="term" value="F:protein serine/threonine kinase activity"/>
    <property type="evidence" value="ECO:0007669"/>
    <property type="project" value="UniProtKB-KW"/>
</dbReference>
<keyword evidence="5" id="KW-0418">Kinase</keyword>
<evidence type="ECO:0000256" key="1">
    <source>
        <dbReference type="ARBA" id="ARBA00004496"/>
    </source>
</evidence>
<dbReference type="AlphaFoldDB" id="B0CVT0"/>
<keyword evidence="12" id="KW-1185">Reference proteome</keyword>
<feature type="domain" description="Cryptic POLO box 2 (CPB2)" evidence="10">
    <location>
        <begin position="490"/>
        <end position="645"/>
    </location>
</feature>
<evidence type="ECO:0000256" key="5">
    <source>
        <dbReference type="ARBA" id="ARBA00022777"/>
    </source>
</evidence>
<evidence type="ECO:0000259" key="10">
    <source>
        <dbReference type="PROSITE" id="PS51985"/>
    </source>
</evidence>
<dbReference type="GO" id="GO:0005634">
    <property type="term" value="C:nucleus"/>
    <property type="evidence" value="ECO:0007669"/>
    <property type="project" value="TreeGrafter"/>
</dbReference>
<dbReference type="Gene3D" id="3.30.1120.120">
    <property type="match status" value="1"/>
</dbReference>
<dbReference type="InterPro" id="IPR011009">
    <property type="entry name" value="Kinase-like_dom_sf"/>
</dbReference>
<evidence type="ECO:0000256" key="2">
    <source>
        <dbReference type="ARBA" id="ARBA00022527"/>
    </source>
</evidence>
<dbReference type="CDD" id="cd00180">
    <property type="entry name" value="PKc"/>
    <property type="match status" value="1"/>
</dbReference>
<dbReference type="InParanoid" id="B0CVT0"/>
<evidence type="ECO:0000259" key="9">
    <source>
        <dbReference type="PROSITE" id="PS51984"/>
    </source>
</evidence>
<feature type="domain" description="Protein kinase" evidence="8">
    <location>
        <begin position="1"/>
        <end position="222"/>
    </location>
</feature>
<organism evidence="12">
    <name type="scientific">Laccaria bicolor (strain S238N-H82 / ATCC MYA-4686)</name>
    <name type="common">Bicoloured deceiver</name>
    <name type="synonym">Laccaria laccata var. bicolor</name>
    <dbReference type="NCBI Taxonomy" id="486041"/>
    <lineage>
        <taxon>Eukaryota</taxon>
        <taxon>Fungi</taxon>
        <taxon>Dikarya</taxon>
        <taxon>Basidiomycota</taxon>
        <taxon>Agaricomycotina</taxon>
        <taxon>Agaricomycetes</taxon>
        <taxon>Agaricomycetidae</taxon>
        <taxon>Agaricales</taxon>
        <taxon>Agaricineae</taxon>
        <taxon>Hydnangiaceae</taxon>
        <taxon>Laccaria</taxon>
    </lineage>
</organism>
<dbReference type="Pfam" id="PF18190">
    <property type="entry name" value="Plk4_PB1"/>
    <property type="match status" value="1"/>
</dbReference>
<keyword evidence="3" id="KW-0808">Transferase</keyword>
<evidence type="ECO:0000256" key="4">
    <source>
        <dbReference type="ARBA" id="ARBA00022741"/>
    </source>
</evidence>
<dbReference type="Pfam" id="PF00069">
    <property type="entry name" value="Pkinase"/>
    <property type="match status" value="1"/>
</dbReference>
<reference evidence="11 12" key="1">
    <citation type="journal article" date="2008" name="Nature">
        <title>The genome of Laccaria bicolor provides insights into mycorrhizal symbiosis.</title>
        <authorList>
            <person name="Martin F."/>
            <person name="Aerts A."/>
            <person name="Ahren D."/>
            <person name="Brun A."/>
            <person name="Danchin E.G.J."/>
            <person name="Duchaussoy F."/>
            <person name="Gibon J."/>
            <person name="Kohler A."/>
            <person name="Lindquist E."/>
            <person name="Pereda V."/>
            <person name="Salamov A."/>
            <person name="Shapiro H.J."/>
            <person name="Wuyts J."/>
            <person name="Blaudez D."/>
            <person name="Buee M."/>
            <person name="Brokstein P."/>
            <person name="Canbaeck B."/>
            <person name="Cohen D."/>
            <person name="Courty P.E."/>
            <person name="Coutinho P.M."/>
            <person name="Delaruelle C."/>
            <person name="Detter J.C."/>
            <person name="Deveau A."/>
            <person name="DiFazio S."/>
            <person name="Duplessis S."/>
            <person name="Fraissinet-Tachet L."/>
            <person name="Lucic E."/>
            <person name="Frey-Klett P."/>
            <person name="Fourrey C."/>
            <person name="Feussner I."/>
            <person name="Gay G."/>
            <person name="Grimwood J."/>
            <person name="Hoegger P.J."/>
            <person name="Jain P."/>
            <person name="Kilaru S."/>
            <person name="Labbe J."/>
            <person name="Lin Y.C."/>
            <person name="Legue V."/>
            <person name="Le Tacon F."/>
            <person name="Marmeisse R."/>
            <person name="Melayah D."/>
            <person name="Montanini B."/>
            <person name="Muratet M."/>
            <person name="Nehls U."/>
            <person name="Niculita-Hirzel H."/>
            <person name="Oudot-Le Secq M.P."/>
            <person name="Peter M."/>
            <person name="Quesneville H."/>
            <person name="Rajashekar B."/>
            <person name="Reich M."/>
            <person name="Rouhier N."/>
            <person name="Schmutz J."/>
            <person name="Yin T."/>
            <person name="Chalot M."/>
            <person name="Henrissat B."/>
            <person name="Kuees U."/>
            <person name="Lucas S."/>
            <person name="Van de Peer Y."/>
            <person name="Podila G.K."/>
            <person name="Polle A."/>
            <person name="Pukkila P.J."/>
            <person name="Richardson P.M."/>
            <person name="Rouze P."/>
            <person name="Sanders I.R."/>
            <person name="Stajich J.E."/>
            <person name="Tunlid A."/>
            <person name="Tuskan G."/>
            <person name="Grigoriev I.V."/>
        </authorList>
    </citation>
    <scope>NUCLEOTIDE SEQUENCE [LARGE SCALE GENOMIC DNA]</scope>
    <source>
        <strain evidence="12">S238N-H82 / ATCC MYA-4686</strain>
    </source>
</reference>
<dbReference type="EMBL" id="DS547093">
    <property type="protein sequence ID" value="EDR13385.1"/>
    <property type="molecule type" value="Genomic_DNA"/>
</dbReference>
<dbReference type="CDD" id="cd13114">
    <property type="entry name" value="POLO_box_Plk4_1"/>
    <property type="match status" value="1"/>
</dbReference>
<dbReference type="Gene3D" id="1.10.510.10">
    <property type="entry name" value="Transferase(Phosphotransferase) domain 1"/>
    <property type="match status" value="1"/>
</dbReference>
<dbReference type="InterPro" id="IPR000719">
    <property type="entry name" value="Prot_kinase_dom"/>
</dbReference>
<dbReference type="PROSITE" id="PS51985">
    <property type="entry name" value="CPB2"/>
    <property type="match status" value="1"/>
</dbReference>
<keyword evidence="4" id="KW-0547">Nucleotide-binding</keyword>
<sequence>MTSATLHQALHHPNIVALYSVFSTSTARYHALELCPGGNLHDFLSSRDPPILPEADIRRLLKGMANALLYLGREKIVHRNINPTNILLIGNTEPVSRMLVQSGFEWRASLVRNYPTSNLRHLSTLLMMSYRKYAASRSTLHQIRSHSRYGFPVDVWSLGCVINVSFLGLQTLKSCSTGNRDEDLSSWPQNAAIELKSLLAGLLEECQKTRLEPSQILSHPFLLTHPPIGRYSAMKESSCPKTLSLQQVQIPALPRRRSLQHLLTEKRPGFAGLDLGNVALKALISRRVVSDPIPSSNALLIRDHAQNDQAGFEFSSLTGDELKADRLQTSNHKQSTSFAERLQIFAHNPEQNALKEASEPNCEVKYIPPLHATKPQPGLPIGTSRPLPFNTSLLNPKTHKSANGQITILPSRSLLIDFRENERRRGMKGDDVLLVDSTGTMIKIYKAPHLSVPCCLVEPTAEYTIHTLPSMYWKQYNDAGRHVQQIKQRTPKLTLHTTNSKCSMMANGPLPDIELLFEPGVPAEFELSDKNLNASSLRIRLSREHRSLEFAQHVIGDRGPEWTKQLIPCLEVHPFMSESIWMNLEDAKKKAIQQMSRFLRLCETLETATDDWTSRTATVDNLADDGVEKLSDDLKGLDRTRSTSSISSFQILPRPPKLSTGPRRDTCSPQGKVSDEGDGQNLVGTRLPASLDIHRRLDLGLTSGGNAAFNDLVPQVGKITGPLETRFLSSVGWCTQYGSPGQSPQGEKYKVLFFDGSMLDIDLDKGWVELVDVRGKEIR</sequence>
<proteinExistence type="predicted"/>
<evidence type="ECO:0000256" key="7">
    <source>
        <dbReference type="SAM" id="MobiDB-lite"/>
    </source>
</evidence>
<evidence type="ECO:0000256" key="6">
    <source>
        <dbReference type="ARBA" id="ARBA00022840"/>
    </source>
</evidence>
<name>B0CVT0_LACBS</name>
<protein>
    <submittedName>
        <fullName evidence="11">Predicted protein</fullName>
    </submittedName>
</protein>
<feature type="region of interest" description="Disordered" evidence="7">
    <location>
        <begin position="645"/>
        <end position="681"/>
    </location>
</feature>
<dbReference type="InterPro" id="IPR033698">
    <property type="entry name" value="POLO_box_Plk4_2"/>
</dbReference>
<dbReference type="GO" id="GO:0005524">
    <property type="term" value="F:ATP binding"/>
    <property type="evidence" value="ECO:0007669"/>
    <property type="project" value="UniProtKB-KW"/>
</dbReference>
<dbReference type="KEGG" id="lbc:LACBIDRAFT_309201"/>
<keyword evidence="6" id="KW-0067">ATP-binding</keyword>
<dbReference type="PROSITE" id="PS50011">
    <property type="entry name" value="PROTEIN_KINASE_DOM"/>
    <property type="match status" value="1"/>
</dbReference>
<feature type="domain" description="Cryptic POLO box 1 (CPB1)" evidence="9">
    <location>
        <begin position="381"/>
        <end position="489"/>
    </location>
</feature>
<evidence type="ECO:0000259" key="8">
    <source>
        <dbReference type="PROSITE" id="PS50011"/>
    </source>
</evidence>
<dbReference type="InterPro" id="IPR046437">
    <property type="entry name" value="Ser_Thr-PK_POLO_box_1_sf"/>
</dbReference>
<accession>B0CVT0</accession>
<dbReference type="SMART" id="SM00220">
    <property type="entry name" value="S_TKc"/>
    <property type="match status" value="1"/>
</dbReference>
<evidence type="ECO:0000313" key="11">
    <source>
        <dbReference type="EMBL" id="EDR13385.1"/>
    </source>
</evidence>
<dbReference type="PANTHER" id="PTHR24345">
    <property type="entry name" value="SERINE/THREONINE-PROTEIN KINASE PLK"/>
    <property type="match status" value="1"/>
</dbReference>
<evidence type="ECO:0000313" key="12">
    <source>
        <dbReference type="Proteomes" id="UP000001194"/>
    </source>
</evidence>
<gene>
    <name evidence="11" type="ORF">LACBIDRAFT_309201</name>
</gene>